<comment type="subcellular location">
    <subcellularLocation>
        <location evidence="1">Membrane</location>
        <topology evidence="1">Multi-pass membrane protein</topology>
    </subcellularLocation>
</comment>
<comment type="similarity">
    <text evidence="2">Belongs to the TMEM19 family.</text>
</comment>
<evidence type="ECO:0000313" key="8">
    <source>
        <dbReference type="Proteomes" id="UP001445335"/>
    </source>
</evidence>
<feature type="transmembrane region" description="Helical" evidence="6">
    <location>
        <begin position="142"/>
        <end position="165"/>
    </location>
</feature>
<feature type="transmembrane region" description="Helical" evidence="6">
    <location>
        <begin position="224"/>
        <end position="241"/>
    </location>
</feature>
<dbReference type="Proteomes" id="UP001445335">
    <property type="component" value="Unassembled WGS sequence"/>
</dbReference>
<dbReference type="PANTHER" id="PTHR13353">
    <property type="entry name" value="TRANSMEMBRANE PROTEIN 19"/>
    <property type="match status" value="1"/>
</dbReference>
<keyword evidence="4 6" id="KW-1133">Transmembrane helix</keyword>
<evidence type="ECO:0008006" key="9">
    <source>
        <dbReference type="Google" id="ProtNLM"/>
    </source>
</evidence>
<dbReference type="PANTHER" id="PTHR13353:SF14">
    <property type="entry name" value="PROTEIN PGR"/>
    <property type="match status" value="1"/>
</dbReference>
<accession>A0AAW1RDZ1</accession>
<evidence type="ECO:0000256" key="3">
    <source>
        <dbReference type="ARBA" id="ARBA00022692"/>
    </source>
</evidence>
<evidence type="ECO:0000256" key="2">
    <source>
        <dbReference type="ARBA" id="ARBA00009012"/>
    </source>
</evidence>
<dbReference type="AlphaFoldDB" id="A0AAW1RDZ1"/>
<evidence type="ECO:0000256" key="6">
    <source>
        <dbReference type="SAM" id="Phobius"/>
    </source>
</evidence>
<evidence type="ECO:0000256" key="1">
    <source>
        <dbReference type="ARBA" id="ARBA00004141"/>
    </source>
</evidence>
<comment type="caution">
    <text evidence="7">The sequence shown here is derived from an EMBL/GenBank/DDBJ whole genome shotgun (WGS) entry which is preliminary data.</text>
</comment>
<sequence length="244" mass="24176">MSRSGAAAALVVGSVHMACGVEYGLTLILFYLTGSRLTRIGSKAKAALEERYEESSRRTATQVLANSLAGSVLAVTAAAAAAGALPVQAPAAWRAALHGAFLGHYACCCADTWSSELGMLSAGLPRLITNPRRRVPRGTNGGVSLLGLKAGAAGGALMGAAFWLAGGDLGLALGTLGTLLDSLLGATLQYSGVHTASGRMASAPGPGMARVCGRLVLSNDGVNALAAASTALAGGAAGLLLQGM</sequence>
<dbReference type="InterPro" id="IPR002794">
    <property type="entry name" value="DUF92_TMEM19"/>
</dbReference>
<dbReference type="EMBL" id="JALJOU010000043">
    <property type="protein sequence ID" value="KAK9831954.1"/>
    <property type="molecule type" value="Genomic_DNA"/>
</dbReference>
<protein>
    <recommendedName>
        <fullName evidence="9">Transmembrane protein 19</fullName>
    </recommendedName>
</protein>
<evidence type="ECO:0000256" key="4">
    <source>
        <dbReference type="ARBA" id="ARBA00022989"/>
    </source>
</evidence>
<feature type="transmembrane region" description="Helical" evidence="6">
    <location>
        <begin position="6"/>
        <end position="32"/>
    </location>
</feature>
<gene>
    <name evidence="7" type="ORF">WJX81_002785</name>
</gene>
<organism evidence="7 8">
    <name type="scientific">Elliptochloris bilobata</name>
    <dbReference type="NCBI Taxonomy" id="381761"/>
    <lineage>
        <taxon>Eukaryota</taxon>
        <taxon>Viridiplantae</taxon>
        <taxon>Chlorophyta</taxon>
        <taxon>core chlorophytes</taxon>
        <taxon>Trebouxiophyceae</taxon>
        <taxon>Trebouxiophyceae incertae sedis</taxon>
        <taxon>Elliptochloris clade</taxon>
        <taxon>Elliptochloris</taxon>
    </lineage>
</organism>
<keyword evidence="5 6" id="KW-0472">Membrane</keyword>
<proteinExistence type="inferred from homology"/>
<evidence type="ECO:0000256" key="5">
    <source>
        <dbReference type="ARBA" id="ARBA00023136"/>
    </source>
</evidence>
<evidence type="ECO:0000313" key="7">
    <source>
        <dbReference type="EMBL" id="KAK9831954.1"/>
    </source>
</evidence>
<keyword evidence="8" id="KW-1185">Reference proteome</keyword>
<dbReference type="Pfam" id="PF01940">
    <property type="entry name" value="DUF92"/>
    <property type="match status" value="1"/>
</dbReference>
<name>A0AAW1RDZ1_9CHLO</name>
<dbReference type="GO" id="GO:0016020">
    <property type="term" value="C:membrane"/>
    <property type="evidence" value="ECO:0007669"/>
    <property type="project" value="UniProtKB-SubCell"/>
</dbReference>
<keyword evidence="3 6" id="KW-0812">Transmembrane</keyword>
<reference evidence="7 8" key="1">
    <citation type="journal article" date="2024" name="Nat. Commun.">
        <title>Phylogenomics reveals the evolutionary origins of lichenization in chlorophyte algae.</title>
        <authorList>
            <person name="Puginier C."/>
            <person name="Libourel C."/>
            <person name="Otte J."/>
            <person name="Skaloud P."/>
            <person name="Haon M."/>
            <person name="Grisel S."/>
            <person name="Petersen M."/>
            <person name="Berrin J.G."/>
            <person name="Delaux P.M."/>
            <person name="Dal Grande F."/>
            <person name="Keller J."/>
        </authorList>
    </citation>
    <scope>NUCLEOTIDE SEQUENCE [LARGE SCALE GENOMIC DNA]</scope>
    <source>
        <strain evidence="7 8">SAG 245.80</strain>
    </source>
</reference>